<dbReference type="Proteomes" id="UP000001037">
    <property type="component" value="Chromosome"/>
</dbReference>
<name>G0EET4_PYRF1</name>
<dbReference type="AlphaFoldDB" id="G0EET4"/>
<dbReference type="GeneID" id="11139813"/>
<dbReference type="EMBL" id="CP002838">
    <property type="protein sequence ID" value="AEM38048.1"/>
    <property type="molecule type" value="Genomic_DNA"/>
</dbReference>
<protein>
    <submittedName>
        <fullName evidence="1">Uncharacterized protein</fullName>
    </submittedName>
</protein>
<dbReference type="STRING" id="694429.Pyrfu_0176"/>
<gene>
    <name evidence="1" type="ordered locus">Pyrfu_0176</name>
</gene>
<dbReference type="InParanoid" id="G0EET4"/>
<evidence type="ECO:0000313" key="1">
    <source>
        <dbReference type="EMBL" id="AEM38048.1"/>
    </source>
</evidence>
<keyword evidence="2" id="KW-1185">Reference proteome</keyword>
<dbReference type="RefSeq" id="WP_014025725.1">
    <property type="nucleotide sequence ID" value="NC_015931.1"/>
</dbReference>
<proteinExistence type="predicted"/>
<organism evidence="1 2">
    <name type="scientific">Pyrolobus fumarii (strain DSM 11204 / 1A)</name>
    <dbReference type="NCBI Taxonomy" id="694429"/>
    <lineage>
        <taxon>Archaea</taxon>
        <taxon>Thermoproteota</taxon>
        <taxon>Thermoprotei</taxon>
        <taxon>Desulfurococcales</taxon>
        <taxon>Pyrodictiaceae</taxon>
        <taxon>Pyrolobus</taxon>
    </lineage>
</organism>
<evidence type="ECO:0000313" key="2">
    <source>
        <dbReference type="Proteomes" id="UP000001037"/>
    </source>
</evidence>
<dbReference type="HOGENOM" id="CLU_2285151_0_0_2"/>
<reference evidence="1 2" key="1">
    <citation type="journal article" date="2011" name="Stand. Genomic Sci.">
        <title>Complete genome sequence of the hyperthermophilic chemolithoautotroph Pyrolobus fumarii type strain (1A).</title>
        <authorList>
            <person name="Anderson I."/>
            <person name="Goker M."/>
            <person name="Nolan M."/>
            <person name="Lucas S."/>
            <person name="Hammon N."/>
            <person name="Deshpande S."/>
            <person name="Cheng J.F."/>
            <person name="Tapia R."/>
            <person name="Han C."/>
            <person name="Goodwin L."/>
            <person name="Pitluck S."/>
            <person name="Huntemann M."/>
            <person name="Liolios K."/>
            <person name="Ivanova N."/>
            <person name="Pagani I."/>
            <person name="Mavromatis K."/>
            <person name="Ovchinikova G."/>
            <person name="Pati A."/>
            <person name="Chen A."/>
            <person name="Palaniappan K."/>
            <person name="Land M."/>
            <person name="Hauser L."/>
            <person name="Brambilla E.M."/>
            <person name="Huber H."/>
            <person name="Yasawong M."/>
            <person name="Rohde M."/>
            <person name="Spring S."/>
            <person name="Abt B."/>
            <person name="Sikorski J."/>
            <person name="Wirth R."/>
            <person name="Detter J.C."/>
            <person name="Woyke T."/>
            <person name="Bristow J."/>
            <person name="Eisen J.A."/>
            <person name="Markowitz V."/>
            <person name="Hugenholtz P."/>
            <person name="Kyrpides N.C."/>
            <person name="Klenk H.P."/>
            <person name="Lapidus A."/>
        </authorList>
    </citation>
    <scope>NUCLEOTIDE SEQUENCE [LARGE SCALE GENOMIC DNA]</scope>
    <source>
        <strain evidence="2">DSM 11204 / 1A</strain>
    </source>
</reference>
<sequence>MKREARILVVNTVDDMYCVAVVRGFKLIDWIECGALGHVMEAFRESSVKYETRLFVLCTRYSAVQRLLEKIGLSYVEVNGDELGLVCRFLGELAGLLRAIR</sequence>
<accession>G0EET4</accession>
<dbReference type="KEGG" id="pfm:Pyrfu_0176"/>